<keyword evidence="4 12" id="KW-0963">Cytoplasm</keyword>
<dbReference type="InterPro" id="IPR045864">
    <property type="entry name" value="aa-tRNA-synth_II/BPL/LPL"/>
</dbReference>
<dbReference type="Gene3D" id="3.30.930.10">
    <property type="entry name" value="Bira Bifunctional Protein, Domain 2"/>
    <property type="match status" value="1"/>
</dbReference>
<reference evidence="16" key="2">
    <citation type="journal article" date="2021" name="PeerJ">
        <title>Extensive microbial diversity within the chicken gut microbiome revealed by metagenomics and culture.</title>
        <authorList>
            <person name="Gilroy R."/>
            <person name="Ravi A."/>
            <person name="Getino M."/>
            <person name="Pursley I."/>
            <person name="Horton D.L."/>
            <person name="Alikhan N.F."/>
            <person name="Baker D."/>
            <person name="Gharbi K."/>
            <person name="Hall N."/>
            <person name="Watson M."/>
            <person name="Adriaenssens E.M."/>
            <person name="Foster-Nyarko E."/>
            <person name="Jarju S."/>
            <person name="Secka A."/>
            <person name="Antonio M."/>
            <person name="Oren A."/>
            <person name="Chaudhuri R.R."/>
            <person name="La Ragione R."/>
            <person name="Hildebrand F."/>
            <person name="Pallen M.J."/>
        </authorList>
    </citation>
    <scope>NUCLEOTIDE SEQUENCE</scope>
    <source>
        <strain evidence="16">2830</strain>
    </source>
</reference>
<comment type="subcellular location">
    <subcellularLocation>
        <location evidence="1 12">Cytoplasm</location>
    </subcellularLocation>
</comment>
<evidence type="ECO:0000256" key="6">
    <source>
        <dbReference type="ARBA" id="ARBA00022741"/>
    </source>
</evidence>
<evidence type="ECO:0000256" key="11">
    <source>
        <dbReference type="ARBA" id="ARBA00048823"/>
    </source>
</evidence>
<keyword evidence="5 12" id="KW-0436">Ligase</keyword>
<organism evidence="16 17">
    <name type="scientific">Candidatus Avidehalobacter gallistercoris</name>
    <dbReference type="NCBI Taxonomy" id="2840694"/>
    <lineage>
        <taxon>Bacteria</taxon>
        <taxon>Bacillati</taxon>
        <taxon>Bacillota</taxon>
        <taxon>Clostridia</taxon>
        <taxon>Eubacteriales</taxon>
        <taxon>Peptococcaceae</taxon>
        <taxon>Peptococcaceae incertae sedis</taxon>
        <taxon>Candidatus Avidehalobacter</taxon>
    </lineage>
</organism>
<dbReference type="HAMAP" id="MF_00176">
    <property type="entry name" value="Ser_tRNA_synth_type1"/>
    <property type="match status" value="1"/>
</dbReference>
<evidence type="ECO:0000256" key="5">
    <source>
        <dbReference type="ARBA" id="ARBA00022598"/>
    </source>
</evidence>
<dbReference type="InterPro" id="IPR006195">
    <property type="entry name" value="aa-tRNA-synth_II"/>
</dbReference>
<feature type="binding site" evidence="12">
    <location>
        <position position="382"/>
    </location>
    <ligand>
        <name>L-serine</name>
        <dbReference type="ChEBI" id="CHEBI:33384"/>
    </ligand>
</feature>
<comment type="catalytic activity">
    <reaction evidence="10 12">
        <text>tRNA(Sec) + L-serine + ATP = L-seryl-tRNA(Sec) + AMP + diphosphate + H(+)</text>
        <dbReference type="Rhea" id="RHEA:42580"/>
        <dbReference type="Rhea" id="RHEA-COMP:9742"/>
        <dbReference type="Rhea" id="RHEA-COMP:10128"/>
        <dbReference type="ChEBI" id="CHEBI:15378"/>
        <dbReference type="ChEBI" id="CHEBI:30616"/>
        <dbReference type="ChEBI" id="CHEBI:33019"/>
        <dbReference type="ChEBI" id="CHEBI:33384"/>
        <dbReference type="ChEBI" id="CHEBI:78442"/>
        <dbReference type="ChEBI" id="CHEBI:78533"/>
        <dbReference type="ChEBI" id="CHEBI:456215"/>
        <dbReference type="EC" id="6.1.1.11"/>
    </reaction>
</comment>
<sequence>MLDAKFVAANPELVVEKLKKRNINVDLTRFLQAEATRKESLAEVEVMKAEKNAVSKEIGLLKKNGQDATEIMEKMRELGDKITALDAKVKEAEETVRTELLSIPNIPHESVPFGNSDADNPVQRRWGELPQIENPKPHWEVATDLGILDFERAAKISGARFTVYRGLGARLERAVYNFFLNTHTSKTYVEIFPPYMVNSKAMTGTGQLPKFAEDMFHIEGTDYYLIPTAEVPVTNLYDDEILEGDQLPIHHCAYSACFRAEAGSAGRDTRGIIRQHQFNKVELVKFVKPETSYDELEGLTHDAEVLLQMLGMPYQVVTLCGGDLGFSSAKTYDIEVYMAGAGVYREISSCSNFEDYQARRANIRFRRDAKSRPEYVHTLNGSGLAVGRTVAAILENFQQPDGSVKIPDVLVHYMGGVEYITKENASGRTK</sequence>
<dbReference type="InterPro" id="IPR002317">
    <property type="entry name" value="Ser-tRNA-ligase_type_1"/>
</dbReference>
<comment type="caution">
    <text evidence="12">Lacks conserved residue(s) required for the propagation of feature annotation.</text>
</comment>
<evidence type="ECO:0000256" key="12">
    <source>
        <dbReference type="HAMAP-Rule" id="MF_00176"/>
    </source>
</evidence>
<evidence type="ECO:0000256" key="7">
    <source>
        <dbReference type="ARBA" id="ARBA00022840"/>
    </source>
</evidence>
<dbReference type="PANTHER" id="PTHR43697">
    <property type="entry name" value="SERYL-TRNA SYNTHETASE"/>
    <property type="match status" value="1"/>
</dbReference>
<comment type="caution">
    <text evidence="16">The sequence shown here is derived from an EMBL/GenBank/DDBJ whole genome shotgun (WGS) entry which is preliminary data.</text>
</comment>
<feature type="binding site" evidence="12 14">
    <location>
        <begin position="346"/>
        <end position="349"/>
    </location>
    <ligand>
        <name>ATP</name>
        <dbReference type="ChEBI" id="CHEBI:30616"/>
    </ligand>
</feature>
<feature type="binding site" evidence="12">
    <location>
        <begin position="228"/>
        <end position="230"/>
    </location>
    <ligand>
        <name>L-serine</name>
        <dbReference type="ChEBI" id="CHEBI:33384"/>
    </ligand>
</feature>
<evidence type="ECO:0000313" key="16">
    <source>
        <dbReference type="EMBL" id="HIU10259.1"/>
    </source>
</evidence>
<dbReference type="CDD" id="cd00770">
    <property type="entry name" value="SerRS_core"/>
    <property type="match status" value="1"/>
</dbReference>
<comment type="similarity">
    <text evidence="3 12">Belongs to the class-II aminoacyl-tRNA synthetase family. Type-1 seryl-tRNA synthetase subfamily.</text>
</comment>
<dbReference type="GO" id="GO:0004828">
    <property type="term" value="F:serine-tRNA ligase activity"/>
    <property type="evidence" value="ECO:0007669"/>
    <property type="project" value="UniProtKB-UniRule"/>
</dbReference>
<dbReference type="PIRSF" id="PIRSF001529">
    <property type="entry name" value="Ser-tRNA-synth_IIa"/>
    <property type="match status" value="1"/>
</dbReference>
<dbReference type="SUPFAM" id="SSF55681">
    <property type="entry name" value="Class II aaRS and biotin synthetases"/>
    <property type="match status" value="1"/>
</dbReference>
<name>A0A9D1KYE2_9FIRM</name>
<evidence type="ECO:0000259" key="15">
    <source>
        <dbReference type="PROSITE" id="PS50862"/>
    </source>
</evidence>
<evidence type="ECO:0000256" key="14">
    <source>
        <dbReference type="PIRSR" id="PIRSR001529-2"/>
    </source>
</evidence>
<keyword evidence="8 12" id="KW-0648">Protein biosynthesis</keyword>
<comment type="catalytic activity">
    <reaction evidence="11 12">
        <text>tRNA(Ser) + L-serine + ATP = L-seryl-tRNA(Ser) + AMP + diphosphate + H(+)</text>
        <dbReference type="Rhea" id="RHEA:12292"/>
        <dbReference type="Rhea" id="RHEA-COMP:9669"/>
        <dbReference type="Rhea" id="RHEA-COMP:9703"/>
        <dbReference type="ChEBI" id="CHEBI:15378"/>
        <dbReference type="ChEBI" id="CHEBI:30616"/>
        <dbReference type="ChEBI" id="CHEBI:33019"/>
        <dbReference type="ChEBI" id="CHEBI:33384"/>
        <dbReference type="ChEBI" id="CHEBI:78442"/>
        <dbReference type="ChEBI" id="CHEBI:78533"/>
        <dbReference type="ChEBI" id="CHEBI:456215"/>
        <dbReference type="EC" id="6.1.1.11"/>
    </reaction>
</comment>
<keyword evidence="6 12" id="KW-0547">Nucleotide-binding</keyword>
<evidence type="ECO:0000256" key="8">
    <source>
        <dbReference type="ARBA" id="ARBA00022917"/>
    </source>
</evidence>
<dbReference type="GO" id="GO:0016260">
    <property type="term" value="P:selenocysteine biosynthetic process"/>
    <property type="evidence" value="ECO:0007669"/>
    <property type="project" value="UniProtKB-UniRule"/>
</dbReference>
<feature type="binding site" evidence="13">
    <location>
        <position position="259"/>
    </location>
    <ligand>
        <name>L-serine</name>
        <dbReference type="ChEBI" id="CHEBI:33384"/>
    </ligand>
</feature>
<dbReference type="GO" id="GO:0006434">
    <property type="term" value="P:seryl-tRNA aminoacylation"/>
    <property type="evidence" value="ECO:0007669"/>
    <property type="project" value="UniProtKB-UniRule"/>
</dbReference>
<keyword evidence="7 12" id="KW-0067">ATP-binding</keyword>
<dbReference type="InterPro" id="IPR010978">
    <property type="entry name" value="tRNA-bd_arm"/>
</dbReference>
<evidence type="ECO:0000256" key="4">
    <source>
        <dbReference type="ARBA" id="ARBA00022490"/>
    </source>
</evidence>
<feature type="binding site" evidence="12 13">
    <location>
        <position position="282"/>
    </location>
    <ligand>
        <name>L-serine</name>
        <dbReference type="ChEBI" id="CHEBI:33384"/>
    </ligand>
</feature>
<protein>
    <recommendedName>
        <fullName evidence="12">Serine--tRNA ligase</fullName>
        <ecNumber evidence="12">6.1.1.11</ecNumber>
    </recommendedName>
    <alternativeName>
        <fullName evidence="12">Seryl-tRNA synthetase</fullName>
        <shortName evidence="12">SerRS</shortName>
    </alternativeName>
    <alternativeName>
        <fullName evidence="12">Seryl-tRNA(Ser/Sec) synthetase</fullName>
    </alternativeName>
</protein>
<comment type="pathway">
    <text evidence="2 12">Aminoacyl-tRNA biosynthesis; selenocysteinyl-tRNA(Sec) biosynthesis; L-seryl-tRNA(Sec) from L-serine and tRNA(Sec): step 1/1.</text>
</comment>
<dbReference type="NCBIfam" id="TIGR00414">
    <property type="entry name" value="serS"/>
    <property type="match status" value="1"/>
</dbReference>
<dbReference type="PROSITE" id="PS50862">
    <property type="entry name" value="AA_TRNA_LIGASE_II"/>
    <property type="match status" value="1"/>
</dbReference>
<evidence type="ECO:0000313" key="17">
    <source>
        <dbReference type="Proteomes" id="UP000824124"/>
    </source>
</evidence>
<dbReference type="InterPro" id="IPR015866">
    <property type="entry name" value="Ser-tRNA-synth_1_N"/>
</dbReference>
<evidence type="ECO:0000256" key="13">
    <source>
        <dbReference type="PIRSR" id="PIRSR001529-1"/>
    </source>
</evidence>
<evidence type="ECO:0000256" key="9">
    <source>
        <dbReference type="ARBA" id="ARBA00023146"/>
    </source>
</evidence>
<dbReference type="GO" id="GO:0016740">
    <property type="term" value="F:transferase activity"/>
    <property type="evidence" value="ECO:0007669"/>
    <property type="project" value="UniProtKB-ARBA"/>
</dbReference>
<accession>A0A9D1KYE2</accession>
<dbReference type="InterPro" id="IPR033729">
    <property type="entry name" value="SerRS_core"/>
</dbReference>
<dbReference type="AlphaFoldDB" id="A0A9D1KYE2"/>
<evidence type="ECO:0000256" key="1">
    <source>
        <dbReference type="ARBA" id="ARBA00004496"/>
    </source>
</evidence>
<dbReference type="GO" id="GO:0005737">
    <property type="term" value="C:cytoplasm"/>
    <property type="evidence" value="ECO:0007669"/>
    <property type="project" value="UniProtKB-SubCell"/>
</dbReference>
<reference evidence="16" key="1">
    <citation type="submission" date="2020-10" db="EMBL/GenBank/DDBJ databases">
        <authorList>
            <person name="Gilroy R."/>
        </authorList>
    </citation>
    <scope>NUCLEOTIDE SEQUENCE</scope>
    <source>
        <strain evidence="16">2830</strain>
    </source>
</reference>
<dbReference type="EMBL" id="DVMH01000019">
    <property type="protein sequence ID" value="HIU10259.1"/>
    <property type="molecule type" value="Genomic_DNA"/>
</dbReference>
<dbReference type="GO" id="GO:0140096">
    <property type="term" value="F:catalytic activity, acting on a protein"/>
    <property type="evidence" value="ECO:0007669"/>
    <property type="project" value="UniProtKB-ARBA"/>
</dbReference>
<comment type="domain">
    <text evidence="12">Consists of two distinct domains, a catalytic core and a N-terminal extension that is involved in tRNA binding.</text>
</comment>
<dbReference type="Proteomes" id="UP000824124">
    <property type="component" value="Unassembled WGS sequence"/>
</dbReference>
<comment type="subunit">
    <text evidence="12">Homodimer. The tRNA molecule binds across the dimer.</text>
</comment>
<dbReference type="Gene3D" id="1.10.287.40">
    <property type="entry name" value="Serine-tRNA synthetase, tRNA binding domain"/>
    <property type="match status" value="1"/>
</dbReference>
<dbReference type="SUPFAM" id="SSF46589">
    <property type="entry name" value="tRNA-binding arm"/>
    <property type="match status" value="1"/>
</dbReference>
<evidence type="ECO:0000256" key="2">
    <source>
        <dbReference type="ARBA" id="ARBA00005045"/>
    </source>
</evidence>
<dbReference type="Pfam" id="PF02403">
    <property type="entry name" value="Seryl_tRNA_N"/>
    <property type="match status" value="1"/>
</dbReference>
<feature type="domain" description="Aminoacyl-transfer RNA synthetases class-II family profile" evidence="15">
    <location>
        <begin position="170"/>
        <end position="407"/>
    </location>
</feature>
<feature type="binding site" evidence="12 14">
    <location>
        <begin position="259"/>
        <end position="261"/>
    </location>
    <ligand>
        <name>ATP</name>
        <dbReference type="ChEBI" id="CHEBI:30616"/>
    </ligand>
</feature>
<dbReference type="InterPro" id="IPR002314">
    <property type="entry name" value="aa-tRNA-synt_IIb"/>
</dbReference>
<keyword evidence="9 12" id="KW-0030">Aminoacyl-tRNA synthetase</keyword>
<feature type="binding site" evidence="13">
    <location>
        <position position="380"/>
    </location>
    <ligand>
        <name>L-serine</name>
        <dbReference type="ChEBI" id="CHEBI:33384"/>
    </ligand>
</feature>
<evidence type="ECO:0000256" key="3">
    <source>
        <dbReference type="ARBA" id="ARBA00010728"/>
    </source>
</evidence>
<comment type="function">
    <text evidence="12">Catalyzes the attachment of serine to tRNA(Ser). Is also able to aminoacylate tRNA(Sec) with serine, to form the misacylated tRNA L-seryl-tRNA(Sec), which will be further converted into selenocysteinyl-tRNA(Sec).</text>
</comment>
<dbReference type="Pfam" id="PF00587">
    <property type="entry name" value="tRNA-synt_2b"/>
    <property type="match status" value="1"/>
</dbReference>
<dbReference type="InterPro" id="IPR042103">
    <property type="entry name" value="SerRS_1_N_sf"/>
</dbReference>
<proteinExistence type="inferred from homology"/>
<dbReference type="PANTHER" id="PTHR43697:SF1">
    <property type="entry name" value="SERINE--TRNA LIGASE"/>
    <property type="match status" value="1"/>
</dbReference>
<feature type="binding site" evidence="13">
    <location>
        <position position="228"/>
    </location>
    <ligand>
        <name>L-serine</name>
        <dbReference type="ChEBI" id="CHEBI:33384"/>
    </ligand>
</feature>
<dbReference type="GO" id="GO:0005524">
    <property type="term" value="F:ATP binding"/>
    <property type="evidence" value="ECO:0007669"/>
    <property type="project" value="UniProtKB-UniRule"/>
</dbReference>
<evidence type="ECO:0000256" key="10">
    <source>
        <dbReference type="ARBA" id="ARBA00047929"/>
    </source>
</evidence>
<dbReference type="PRINTS" id="PR00981">
    <property type="entry name" value="TRNASYNTHSER"/>
</dbReference>
<gene>
    <name evidence="12 16" type="primary">serS</name>
    <name evidence="16" type="ORF">IAB00_03300</name>
</gene>
<dbReference type="EC" id="6.1.1.11" evidence="12"/>